<dbReference type="InterPro" id="IPR029063">
    <property type="entry name" value="SAM-dependent_MTases_sf"/>
</dbReference>
<evidence type="ECO:0000256" key="2">
    <source>
        <dbReference type="ARBA" id="ARBA00022552"/>
    </source>
</evidence>
<organism evidence="7 8">
    <name type="scientific">Granulibacter bethesdensis</name>
    <dbReference type="NCBI Taxonomy" id="364410"/>
    <lineage>
        <taxon>Bacteria</taxon>
        <taxon>Pseudomonadati</taxon>
        <taxon>Pseudomonadota</taxon>
        <taxon>Alphaproteobacteria</taxon>
        <taxon>Acetobacterales</taxon>
        <taxon>Acetobacteraceae</taxon>
        <taxon>Granulibacter</taxon>
    </lineage>
</organism>
<keyword evidence="4 6" id="KW-0808">Transferase</keyword>
<evidence type="ECO:0000313" key="8">
    <source>
        <dbReference type="Proteomes" id="UP000019438"/>
    </source>
</evidence>
<dbReference type="EMBL" id="CP003181">
    <property type="protein sequence ID" value="AHJ61742.1"/>
    <property type="molecule type" value="Genomic_DNA"/>
</dbReference>
<comment type="function">
    <text evidence="6">Specifically methylates the N7 position of guanine in position 527 of 16S rRNA.</text>
</comment>
<dbReference type="Proteomes" id="UP000019438">
    <property type="component" value="Chromosome"/>
</dbReference>
<dbReference type="Gene3D" id="3.40.50.150">
    <property type="entry name" value="Vaccinia Virus protein VP39"/>
    <property type="match status" value="1"/>
</dbReference>
<evidence type="ECO:0000256" key="4">
    <source>
        <dbReference type="ARBA" id="ARBA00022679"/>
    </source>
</evidence>
<dbReference type="GO" id="GO:0070043">
    <property type="term" value="F:rRNA (guanine-N7-)-methyltransferase activity"/>
    <property type="evidence" value="ECO:0007669"/>
    <property type="project" value="UniProtKB-UniRule"/>
</dbReference>
<dbReference type="AlphaFoldDB" id="A0AAN0RBK4"/>
<dbReference type="InterPro" id="IPR003682">
    <property type="entry name" value="rRNA_ssu_MeTfrase_G"/>
</dbReference>
<proteinExistence type="inferred from homology"/>
<keyword evidence="3 6" id="KW-0489">Methyltransferase</keyword>
<keyword evidence="2 6" id="KW-0698">rRNA processing</keyword>
<dbReference type="NCBIfam" id="TIGR00138">
    <property type="entry name" value="rsmG_gidB"/>
    <property type="match status" value="1"/>
</dbReference>
<evidence type="ECO:0000256" key="3">
    <source>
        <dbReference type="ARBA" id="ARBA00022603"/>
    </source>
</evidence>
<gene>
    <name evidence="6" type="primary">rsmG</name>
    <name evidence="7" type="ORF">GbCGDNIH3_0010</name>
</gene>
<dbReference type="EC" id="2.1.1.170" evidence="6"/>
<keyword evidence="1 6" id="KW-0963">Cytoplasm</keyword>
<evidence type="ECO:0000313" key="7">
    <source>
        <dbReference type="EMBL" id="AHJ61742.1"/>
    </source>
</evidence>
<evidence type="ECO:0000256" key="1">
    <source>
        <dbReference type="ARBA" id="ARBA00022490"/>
    </source>
</evidence>
<dbReference type="RefSeq" id="WP_408874625.1">
    <property type="nucleotide sequence ID" value="NZ_CP003181.2"/>
</dbReference>
<dbReference type="HAMAP" id="MF_00074">
    <property type="entry name" value="16SrRNA_methyltr_G"/>
    <property type="match status" value="1"/>
</dbReference>
<comment type="similarity">
    <text evidence="6">Belongs to the methyltransferase superfamily. RNA methyltransferase RsmG family.</text>
</comment>
<feature type="binding site" evidence="6">
    <location>
        <position position="88"/>
    </location>
    <ligand>
        <name>S-adenosyl-L-methionine</name>
        <dbReference type="ChEBI" id="CHEBI:59789"/>
    </ligand>
</feature>
<dbReference type="GO" id="GO:0005829">
    <property type="term" value="C:cytosol"/>
    <property type="evidence" value="ECO:0007669"/>
    <property type="project" value="TreeGrafter"/>
</dbReference>
<evidence type="ECO:0000256" key="5">
    <source>
        <dbReference type="ARBA" id="ARBA00022691"/>
    </source>
</evidence>
<dbReference type="PIRSF" id="PIRSF003078">
    <property type="entry name" value="GidB"/>
    <property type="match status" value="1"/>
</dbReference>
<feature type="binding site" evidence="6">
    <location>
        <position position="83"/>
    </location>
    <ligand>
        <name>S-adenosyl-L-methionine</name>
        <dbReference type="ChEBI" id="CHEBI:59789"/>
    </ligand>
</feature>
<protein>
    <recommendedName>
        <fullName evidence="6">Ribosomal RNA small subunit methyltransferase G</fullName>
        <ecNumber evidence="6">2.1.1.170</ecNumber>
    </recommendedName>
    <alternativeName>
        <fullName evidence="6">16S rRNA 7-methylguanosine methyltransferase</fullName>
        <shortName evidence="6">16S rRNA m7G methyltransferase</shortName>
    </alternativeName>
</protein>
<feature type="binding site" evidence="6">
    <location>
        <position position="147"/>
    </location>
    <ligand>
        <name>S-adenosyl-L-methionine</name>
        <dbReference type="ChEBI" id="CHEBI:59789"/>
    </ligand>
</feature>
<sequence>MFHVKQPLPHCQIIRTLLPAGSGVSRETGEKLALYESLLTRWTRTVNLVSRNDVEHIRDRHIMDSLQLLPLLEPLSGPLIDIGSGGGLPGLVLAIATGRETHLVEADQRKAAFLREAARATESTNVTVHACRIEQCNIAPAPVLTARALAPLNVLLGYALRLLSKNGVALFMKGKTAEQELTEAATEWHMRVQLSPSRTHPEASILRIDEISRV</sequence>
<comment type="subcellular location">
    <subcellularLocation>
        <location evidence="6">Cytoplasm</location>
    </subcellularLocation>
</comment>
<dbReference type="KEGG" id="gbc:GbCGDNIH3_0010"/>
<dbReference type="SUPFAM" id="SSF53335">
    <property type="entry name" value="S-adenosyl-L-methionine-dependent methyltransferases"/>
    <property type="match status" value="1"/>
</dbReference>
<accession>A0AAN0RBK4</accession>
<name>A0AAN0RBK4_9PROT</name>
<keyword evidence="5 6" id="KW-0949">S-adenosyl-L-methionine</keyword>
<comment type="caution">
    <text evidence="6">Lacks conserved residue(s) required for the propagation of feature annotation.</text>
</comment>
<dbReference type="PANTHER" id="PTHR31760">
    <property type="entry name" value="S-ADENOSYL-L-METHIONINE-DEPENDENT METHYLTRANSFERASES SUPERFAMILY PROTEIN"/>
    <property type="match status" value="1"/>
</dbReference>
<feature type="binding site" evidence="6">
    <location>
        <begin position="133"/>
        <end position="134"/>
    </location>
    <ligand>
        <name>S-adenosyl-L-methionine</name>
        <dbReference type="ChEBI" id="CHEBI:59789"/>
    </ligand>
</feature>
<reference evidence="8" key="1">
    <citation type="submission" date="2012-06" db="EMBL/GenBank/DDBJ databases">
        <title>Genome analysis of multiple Granulibacter bethesdensis isolates demonstrates substantial genome diversity.</title>
        <authorList>
            <person name="Greenberg D.E."/>
            <person name="Porcella S.F."/>
            <person name="Zarember K."/>
            <person name="Zelazny A.M."/>
            <person name="Bruno D."/>
            <person name="Martens C."/>
            <person name="Barbian K.D."/>
            <person name="Jaske E."/>
            <person name="Holland S.M."/>
        </authorList>
    </citation>
    <scope>NUCLEOTIDE SEQUENCE [LARGE SCALE GENOMIC DNA]</scope>
    <source>
        <strain evidence="8">CGDNIH3</strain>
    </source>
</reference>
<dbReference type="CDD" id="cd02440">
    <property type="entry name" value="AdoMet_MTases"/>
    <property type="match status" value="1"/>
</dbReference>
<comment type="catalytic activity">
    <reaction evidence="6">
        <text>guanosine(527) in 16S rRNA + S-adenosyl-L-methionine = N(7)-methylguanosine(527) in 16S rRNA + S-adenosyl-L-homocysteine</text>
        <dbReference type="Rhea" id="RHEA:42732"/>
        <dbReference type="Rhea" id="RHEA-COMP:10209"/>
        <dbReference type="Rhea" id="RHEA-COMP:10210"/>
        <dbReference type="ChEBI" id="CHEBI:57856"/>
        <dbReference type="ChEBI" id="CHEBI:59789"/>
        <dbReference type="ChEBI" id="CHEBI:74269"/>
        <dbReference type="ChEBI" id="CHEBI:74480"/>
        <dbReference type="EC" id="2.1.1.170"/>
    </reaction>
</comment>
<dbReference type="PANTHER" id="PTHR31760:SF0">
    <property type="entry name" value="S-ADENOSYL-L-METHIONINE-DEPENDENT METHYLTRANSFERASES SUPERFAMILY PROTEIN"/>
    <property type="match status" value="1"/>
</dbReference>
<dbReference type="Pfam" id="PF02527">
    <property type="entry name" value="GidB"/>
    <property type="match status" value="1"/>
</dbReference>
<evidence type="ECO:0000256" key="6">
    <source>
        <dbReference type="HAMAP-Rule" id="MF_00074"/>
    </source>
</evidence>